<evidence type="ECO:0000313" key="4">
    <source>
        <dbReference type="Proteomes" id="UP001596098"/>
    </source>
</evidence>
<dbReference type="InterPro" id="IPR005149">
    <property type="entry name" value="Tscrpt_reg_PadR_N"/>
</dbReference>
<comment type="caution">
    <text evidence="3">The sequence shown here is derived from an EMBL/GenBank/DDBJ whole genome shotgun (WGS) entry which is preliminary data.</text>
</comment>
<dbReference type="InterPro" id="IPR018309">
    <property type="entry name" value="Tscrpt_reg_PadR_C"/>
</dbReference>
<protein>
    <submittedName>
        <fullName evidence="3">PadR family transcriptional regulator</fullName>
    </submittedName>
</protein>
<accession>A0ABW1R0D0</accession>
<evidence type="ECO:0000259" key="2">
    <source>
        <dbReference type="Pfam" id="PF10400"/>
    </source>
</evidence>
<gene>
    <name evidence="3" type="ORF">ACFPWU_12905</name>
</gene>
<dbReference type="PANTHER" id="PTHR43252:SF4">
    <property type="entry name" value="TRANSCRIPTIONAL REGULATORY PROTEIN"/>
    <property type="match status" value="1"/>
</dbReference>
<dbReference type="Proteomes" id="UP001596098">
    <property type="component" value="Unassembled WGS sequence"/>
</dbReference>
<dbReference type="Gene3D" id="6.10.140.190">
    <property type="match status" value="1"/>
</dbReference>
<name>A0ABW1R0D0_9ACTN</name>
<feature type="domain" description="Transcription regulator PadR C-terminal" evidence="2">
    <location>
        <begin position="92"/>
        <end position="175"/>
    </location>
</feature>
<organism evidence="3 4">
    <name type="scientific">Nocardioides yefusunii</name>
    <dbReference type="NCBI Taxonomy" id="2500546"/>
    <lineage>
        <taxon>Bacteria</taxon>
        <taxon>Bacillati</taxon>
        <taxon>Actinomycetota</taxon>
        <taxon>Actinomycetes</taxon>
        <taxon>Propionibacteriales</taxon>
        <taxon>Nocardioidaceae</taxon>
        <taxon>Nocardioides</taxon>
    </lineage>
</organism>
<dbReference type="InterPro" id="IPR036388">
    <property type="entry name" value="WH-like_DNA-bd_sf"/>
</dbReference>
<keyword evidence="4" id="KW-1185">Reference proteome</keyword>
<reference evidence="4" key="1">
    <citation type="journal article" date="2019" name="Int. J. Syst. Evol. Microbiol.">
        <title>The Global Catalogue of Microorganisms (GCM) 10K type strain sequencing project: providing services to taxonomists for standard genome sequencing and annotation.</title>
        <authorList>
            <consortium name="The Broad Institute Genomics Platform"/>
            <consortium name="The Broad Institute Genome Sequencing Center for Infectious Disease"/>
            <person name="Wu L."/>
            <person name="Ma J."/>
        </authorList>
    </citation>
    <scope>NUCLEOTIDE SEQUENCE [LARGE SCALE GENOMIC DNA]</scope>
    <source>
        <strain evidence="4">DFY28</strain>
    </source>
</reference>
<dbReference type="Gene3D" id="1.10.10.10">
    <property type="entry name" value="Winged helix-like DNA-binding domain superfamily/Winged helix DNA-binding domain"/>
    <property type="match status" value="1"/>
</dbReference>
<proteinExistence type="predicted"/>
<feature type="domain" description="Transcription regulator PadR N-terminal" evidence="1">
    <location>
        <begin position="7"/>
        <end position="79"/>
    </location>
</feature>
<evidence type="ECO:0000259" key="1">
    <source>
        <dbReference type="Pfam" id="PF03551"/>
    </source>
</evidence>
<sequence>MALEHALLVALVEKPGSGLELTRRFEKSFGYFWAATHQQIYRVLGRMVADGLLDVEVVAQDGRPDKKVYAVTDAGRAWIADWIGTPTPMETLRSDIAVKMRAASLGDREAVLRNVAAARDDHRVRLAHYRQLEAAYGDLSDLSRLDDVTRDQYLVLSGGIRMEEYLIAWLTDYLRAYGADT</sequence>
<dbReference type="Pfam" id="PF10400">
    <property type="entry name" value="Vir_act_alpha_C"/>
    <property type="match status" value="1"/>
</dbReference>
<dbReference type="EMBL" id="JBHSQI010000007">
    <property type="protein sequence ID" value="MFC6154562.1"/>
    <property type="molecule type" value="Genomic_DNA"/>
</dbReference>
<dbReference type="InterPro" id="IPR036390">
    <property type="entry name" value="WH_DNA-bd_sf"/>
</dbReference>
<evidence type="ECO:0000313" key="3">
    <source>
        <dbReference type="EMBL" id="MFC6154562.1"/>
    </source>
</evidence>
<dbReference type="SUPFAM" id="SSF46785">
    <property type="entry name" value="Winged helix' DNA-binding domain"/>
    <property type="match status" value="1"/>
</dbReference>
<dbReference type="PANTHER" id="PTHR43252">
    <property type="entry name" value="TRANSCRIPTIONAL REGULATOR YQJI"/>
    <property type="match status" value="1"/>
</dbReference>
<dbReference type="RefSeq" id="WP_128219259.1">
    <property type="nucleotide sequence ID" value="NZ_CP034929.1"/>
</dbReference>
<dbReference type="Pfam" id="PF03551">
    <property type="entry name" value="PadR"/>
    <property type="match status" value="1"/>
</dbReference>